<sequence length="202" mass="22569">MTQSRRHVFQVLCFCPNIEHETGPSTLSESATQLFTPDHNISCLIEAQRTLCLVPRYSGSLTRPTPGHSRAFASDIRVAPIVNALLLELAQVDKLGRNPYLHLSDLSDRVVRADLESFGIVQRADIEVFPRPAKISAISSRHIDFLEAASKSHAACAEYLLLRRKMCREGPESVPLWRIDEALAAFSRCLRQMSGQAEEIKT</sequence>
<dbReference type="AlphaFoldDB" id="A0AAD7AXE2"/>
<evidence type="ECO:0000313" key="2">
    <source>
        <dbReference type="Proteomes" id="UP001221142"/>
    </source>
</evidence>
<organism evidence="1 2">
    <name type="scientific">Roridomyces roridus</name>
    <dbReference type="NCBI Taxonomy" id="1738132"/>
    <lineage>
        <taxon>Eukaryota</taxon>
        <taxon>Fungi</taxon>
        <taxon>Dikarya</taxon>
        <taxon>Basidiomycota</taxon>
        <taxon>Agaricomycotina</taxon>
        <taxon>Agaricomycetes</taxon>
        <taxon>Agaricomycetidae</taxon>
        <taxon>Agaricales</taxon>
        <taxon>Marasmiineae</taxon>
        <taxon>Mycenaceae</taxon>
        <taxon>Roridomyces</taxon>
    </lineage>
</organism>
<proteinExistence type="predicted"/>
<comment type="caution">
    <text evidence="1">The sequence shown here is derived from an EMBL/GenBank/DDBJ whole genome shotgun (WGS) entry which is preliminary data.</text>
</comment>
<keyword evidence="2" id="KW-1185">Reference proteome</keyword>
<evidence type="ECO:0000313" key="1">
    <source>
        <dbReference type="EMBL" id="KAJ7603118.1"/>
    </source>
</evidence>
<reference evidence="1" key="1">
    <citation type="submission" date="2023-03" db="EMBL/GenBank/DDBJ databases">
        <title>Massive genome expansion in bonnet fungi (Mycena s.s.) driven by repeated elements and novel gene families across ecological guilds.</title>
        <authorList>
            <consortium name="Lawrence Berkeley National Laboratory"/>
            <person name="Harder C.B."/>
            <person name="Miyauchi S."/>
            <person name="Viragh M."/>
            <person name="Kuo A."/>
            <person name="Thoen E."/>
            <person name="Andreopoulos B."/>
            <person name="Lu D."/>
            <person name="Skrede I."/>
            <person name="Drula E."/>
            <person name="Henrissat B."/>
            <person name="Morin E."/>
            <person name="Kohler A."/>
            <person name="Barry K."/>
            <person name="LaButti K."/>
            <person name="Morin E."/>
            <person name="Salamov A."/>
            <person name="Lipzen A."/>
            <person name="Mereny Z."/>
            <person name="Hegedus B."/>
            <person name="Baldrian P."/>
            <person name="Stursova M."/>
            <person name="Weitz H."/>
            <person name="Taylor A."/>
            <person name="Grigoriev I.V."/>
            <person name="Nagy L.G."/>
            <person name="Martin F."/>
            <person name="Kauserud H."/>
        </authorList>
    </citation>
    <scope>NUCLEOTIDE SEQUENCE</scope>
    <source>
        <strain evidence="1">9284</strain>
    </source>
</reference>
<protein>
    <submittedName>
        <fullName evidence="1">Uncharacterized protein</fullName>
    </submittedName>
</protein>
<dbReference type="EMBL" id="JARKIF010000174">
    <property type="protein sequence ID" value="KAJ7603118.1"/>
    <property type="molecule type" value="Genomic_DNA"/>
</dbReference>
<accession>A0AAD7AXE2</accession>
<gene>
    <name evidence="1" type="ORF">FB45DRAFT_152408</name>
</gene>
<name>A0AAD7AXE2_9AGAR</name>
<dbReference type="Proteomes" id="UP001221142">
    <property type="component" value="Unassembled WGS sequence"/>
</dbReference>